<evidence type="ECO:0000313" key="1">
    <source>
        <dbReference type="EMBL" id="KAK6634524.1"/>
    </source>
</evidence>
<dbReference type="AlphaFoldDB" id="A0AAN8PJ47"/>
<sequence length="99" mass="11097">MEAPGDLSDVFYNGYSSEFRLSILDDTMGHNYPFSCGRGKEISTGLVLPHYLGLSAISSEIYTNKIHKERATPSRMLANRIFGSSLARVPHYANLNIWQ</sequence>
<comment type="caution">
    <text evidence="1">The sequence shown here is derived from an EMBL/GenBank/DDBJ whole genome shotgun (WGS) entry which is preliminary data.</text>
</comment>
<name>A0AAN8PJ47_POLSC</name>
<dbReference type="Proteomes" id="UP001372834">
    <property type="component" value="Unassembled WGS sequence"/>
</dbReference>
<dbReference type="EMBL" id="JAWJWE010000005">
    <property type="protein sequence ID" value="KAK6634524.1"/>
    <property type="molecule type" value="Genomic_DNA"/>
</dbReference>
<evidence type="ECO:0000313" key="2">
    <source>
        <dbReference type="Proteomes" id="UP001372834"/>
    </source>
</evidence>
<organism evidence="1 2">
    <name type="scientific">Polyplax serrata</name>
    <name type="common">Common mouse louse</name>
    <dbReference type="NCBI Taxonomy" id="468196"/>
    <lineage>
        <taxon>Eukaryota</taxon>
        <taxon>Metazoa</taxon>
        <taxon>Ecdysozoa</taxon>
        <taxon>Arthropoda</taxon>
        <taxon>Hexapoda</taxon>
        <taxon>Insecta</taxon>
        <taxon>Pterygota</taxon>
        <taxon>Neoptera</taxon>
        <taxon>Paraneoptera</taxon>
        <taxon>Psocodea</taxon>
        <taxon>Troctomorpha</taxon>
        <taxon>Phthiraptera</taxon>
        <taxon>Anoplura</taxon>
        <taxon>Polyplacidae</taxon>
        <taxon>Polyplax</taxon>
    </lineage>
</organism>
<proteinExistence type="predicted"/>
<reference evidence="1 2" key="1">
    <citation type="submission" date="2023-10" db="EMBL/GenBank/DDBJ databases">
        <title>Genomes of two closely related lineages of the louse Polyplax serrata with different host specificities.</title>
        <authorList>
            <person name="Martinu J."/>
            <person name="Tarabai H."/>
            <person name="Stefka J."/>
            <person name="Hypsa V."/>
        </authorList>
    </citation>
    <scope>NUCLEOTIDE SEQUENCE [LARGE SCALE GENOMIC DNA]</scope>
    <source>
        <strain evidence="1">HR10_N</strain>
    </source>
</reference>
<gene>
    <name evidence="1" type="ORF">RUM43_011925</name>
</gene>
<protein>
    <submittedName>
        <fullName evidence="1">Uncharacterized protein</fullName>
    </submittedName>
</protein>
<accession>A0AAN8PJ47</accession>